<evidence type="ECO:0000313" key="2">
    <source>
        <dbReference type="EMBL" id="PEQ23201.1"/>
    </source>
</evidence>
<evidence type="ECO:0000313" key="3">
    <source>
        <dbReference type="Proteomes" id="UP000220611"/>
    </source>
</evidence>
<evidence type="ECO:0000256" key="1">
    <source>
        <dbReference type="SAM" id="MobiDB-lite"/>
    </source>
</evidence>
<feature type="non-terminal residue" evidence="2">
    <location>
        <position position="110"/>
    </location>
</feature>
<accession>A0A855A173</accession>
<keyword evidence="3" id="KW-1185">Reference proteome</keyword>
<dbReference type="EMBL" id="NOXF01000042">
    <property type="protein sequence ID" value="PEQ23201.1"/>
    <property type="molecule type" value="Genomic_DNA"/>
</dbReference>
<reference evidence="2 3" key="1">
    <citation type="submission" date="2017-07" db="EMBL/GenBank/DDBJ databases">
        <title>Prevalence of linear plasmids in Cutibacterium (Propionibacterium) acnes isolates obtained from prostatic tissue.</title>
        <authorList>
            <person name="Davidsson S."/>
            <person name="Carlsson J."/>
            <person name="Molling P."/>
            <person name="Andren O."/>
            <person name="Andersson S.-O."/>
            <person name="Brzuszkiewicz E."/>
            <person name="Poehlein A."/>
            <person name="Al-Zeer M."/>
            <person name="Brinkmann V."/>
            <person name="Scavenius C."/>
            <person name="Nazipi S."/>
            <person name="Soderquist B."/>
            <person name="Bruggemann H."/>
        </authorList>
    </citation>
    <scope>NUCLEOTIDE SEQUENCE [LARGE SCALE GENOMIC DNA]</scope>
    <source>
        <strain evidence="2 3">DSM 753</strain>
    </source>
</reference>
<feature type="region of interest" description="Disordered" evidence="1">
    <location>
        <begin position="9"/>
        <end position="28"/>
    </location>
</feature>
<organism evidence="2 3">
    <name type="scientific">[Clostridium] leptum DSM 753</name>
    <dbReference type="NCBI Taxonomy" id="428125"/>
    <lineage>
        <taxon>Bacteria</taxon>
        <taxon>Bacillati</taxon>
        <taxon>Bacillota</taxon>
        <taxon>Clostridia</taxon>
        <taxon>Eubacteriales</taxon>
        <taxon>Oscillospiraceae</taxon>
        <taxon>Oscillospiraceae incertae sedis</taxon>
    </lineage>
</organism>
<dbReference type="Gene3D" id="2.60.120.260">
    <property type="entry name" value="Galactose-binding domain-like"/>
    <property type="match status" value="1"/>
</dbReference>
<proteinExistence type="predicted"/>
<comment type="caution">
    <text evidence="2">The sequence shown here is derived from an EMBL/GenBank/DDBJ whole genome shotgun (WGS) entry which is preliminary data.</text>
</comment>
<dbReference type="Proteomes" id="UP000220611">
    <property type="component" value="Unassembled WGS sequence"/>
</dbReference>
<sequence length="110" mass="12107">MPADGKYKLDFNYGNGQGTERNDMNTHNPVNVKQTFALDGGEAETVTMESTLFQTMTGTKTLYYDLTVGEHQITVTTADSGVDGNLLFHDFVRVSYAGVYGQELPAFNKV</sequence>
<gene>
    <name evidence="2" type="ORF">CH238_15075</name>
</gene>
<name>A0A855A173_9FIRM</name>
<dbReference type="AlphaFoldDB" id="A0A855A173"/>
<protein>
    <submittedName>
        <fullName evidence="2">Uncharacterized protein</fullName>
    </submittedName>
</protein>